<dbReference type="AlphaFoldDB" id="A0A4Q9PI00"/>
<proteinExistence type="predicted"/>
<dbReference type="InterPro" id="IPR014729">
    <property type="entry name" value="Rossmann-like_a/b/a_fold"/>
</dbReference>
<dbReference type="PANTHER" id="PTHR10739:SF13">
    <property type="entry name" value="CHOLINE-PHOSPHATE CYTIDYLYLTRANSFERASE"/>
    <property type="match status" value="1"/>
</dbReference>
<dbReference type="PANTHER" id="PTHR10739">
    <property type="entry name" value="CYTIDYLYLTRANSFERASE"/>
    <property type="match status" value="1"/>
</dbReference>
<feature type="non-terminal residue" evidence="1">
    <location>
        <position position="1"/>
    </location>
</feature>
<name>A0A4Q9PI00_9APHY</name>
<dbReference type="EMBL" id="ML145207">
    <property type="protein sequence ID" value="TBU53677.1"/>
    <property type="molecule type" value="Genomic_DNA"/>
</dbReference>
<accession>A0A4Q9PI00</accession>
<dbReference type="InterPro" id="IPR045049">
    <property type="entry name" value="Pcy1-like"/>
</dbReference>
<reference evidence="1 2" key="1">
    <citation type="submission" date="2019-01" db="EMBL/GenBank/DDBJ databases">
        <title>Draft genome sequences of three monokaryotic isolates of the white-rot basidiomycete fungus Dichomitus squalens.</title>
        <authorList>
            <consortium name="DOE Joint Genome Institute"/>
            <person name="Lopez S.C."/>
            <person name="Andreopoulos B."/>
            <person name="Pangilinan J."/>
            <person name="Lipzen A."/>
            <person name="Riley R."/>
            <person name="Ahrendt S."/>
            <person name="Ng V."/>
            <person name="Barry K."/>
            <person name="Daum C."/>
            <person name="Grigoriev I.V."/>
            <person name="Hilden K.S."/>
            <person name="Makela M.R."/>
            <person name="de Vries R.P."/>
        </authorList>
    </citation>
    <scope>NUCLEOTIDE SEQUENCE [LARGE SCALE GENOMIC DNA]</scope>
    <source>
        <strain evidence="1 2">CBS 464.89</strain>
    </source>
</reference>
<dbReference type="GO" id="GO:0031210">
    <property type="term" value="F:phosphatidylcholine binding"/>
    <property type="evidence" value="ECO:0007669"/>
    <property type="project" value="TreeGrafter"/>
</dbReference>
<dbReference type="STRING" id="114155.A0A4Q9PI00"/>
<dbReference type="Gene3D" id="3.40.50.620">
    <property type="entry name" value="HUPs"/>
    <property type="match status" value="1"/>
</dbReference>
<keyword evidence="2" id="KW-1185">Reference proteome</keyword>
<dbReference type="GO" id="GO:0004105">
    <property type="term" value="F:choline-phosphate cytidylyltransferase activity"/>
    <property type="evidence" value="ECO:0007669"/>
    <property type="project" value="InterPro"/>
</dbReference>
<evidence type="ECO:0000313" key="2">
    <source>
        <dbReference type="Proteomes" id="UP000292082"/>
    </source>
</evidence>
<sequence>GVYDLLHFAHVLLLRQAKLAFLTTIEIRGSRTEVPGVHLLAGVHSDEVCIEHKNIPVMGPVRHCRWVDEVIPNAPWVIDQVALDKVCRH</sequence>
<dbReference type="GO" id="GO:0005635">
    <property type="term" value="C:nuclear envelope"/>
    <property type="evidence" value="ECO:0007669"/>
    <property type="project" value="TreeGrafter"/>
</dbReference>
<organism evidence="1 2">
    <name type="scientific">Dichomitus squalens</name>
    <dbReference type="NCBI Taxonomy" id="114155"/>
    <lineage>
        <taxon>Eukaryota</taxon>
        <taxon>Fungi</taxon>
        <taxon>Dikarya</taxon>
        <taxon>Basidiomycota</taxon>
        <taxon>Agaricomycotina</taxon>
        <taxon>Agaricomycetes</taxon>
        <taxon>Polyporales</taxon>
        <taxon>Polyporaceae</taxon>
        <taxon>Dichomitus</taxon>
    </lineage>
</organism>
<dbReference type="Proteomes" id="UP000292082">
    <property type="component" value="Unassembled WGS sequence"/>
</dbReference>
<gene>
    <name evidence="1" type="ORF">BD310DRAFT_829550</name>
</gene>
<evidence type="ECO:0000313" key="1">
    <source>
        <dbReference type="EMBL" id="TBU53677.1"/>
    </source>
</evidence>
<protein>
    <submittedName>
        <fullName evidence="1">Uncharacterized protein</fullName>
    </submittedName>
</protein>